<reference evidence="2" key="1">
    <citation type="submission" date="2022-10" db="EMBL/GenBank/DDBJ databases">
        <title>The complete genomes of actinobacterial strains from the NBC collection.</title>
        <authorList>
            <person name="Joergensen T.S."/>
            <person name="Alvarez Arevalo M."/>
            <person name="Sterndorff E.B."/>
            <person name="Faurdal D."/>
            <person name="Vuksanovic O."/>
            <person name="Mourched A.-S."/>
            <person name="Charusanti P."/>
            <person name="Shaw S."/>
            <person name="Blin K."/>
            <person name="Weber T."/>
        </authorList>
    </citation>
    <scope>NUCLEOTIDE SEQUENCE</scope>
    <source>
        <strain evidence="2">NBC_00222</strain>
    </source>
</reference>
<feature type="region of interest" description="Disordered" evidence="1">
    <location>
        <begin position="1"/>
        <end position="23"/>
    </location>
</feature>
<dbReference type="EMBL" id="CP108110">
    <property type="protein sequence ID" value="WUQ82232.1"/>
    <property type="molecule type" value="Genomic_DNA"/>
</dbReference>
<dbReference type="RefSeq" id="WP_328953300.1">
    <property type="nucleotide sequence ID" value="NZ_CP108110.1"/>
</dbReference>
<evidence type="ECO:0000313" key="2">
    <source>
        <dbReference type="EMBL" id="WUQ82232.1"/>
    </source>
</evidence>
<dbReference type="Proteomes" id="UP001432222">
    <property type="component" value="Chromosome"/>
</dbReference>
<evidence type="ECO:0000313" key="3">
    <source>
        <dbReference type="Proteomes" id="UP001432222"/>
    </source>
</evidence>
<organism evidence="2 3">
    <name type="scientific">Kitasatospora purpeofusca</name>
    <dbReference type="NCBI Taxonomy" id="67352"/>
    <lineage>
        <taxon>Bacteria</taxon>
        <taxon>Bacillati</taxon>
        <taxon>Actinomycetota</taxon>
        <taxon>Actinomycetes</taxon>
        <taxon>Kitasatosporales</taxon>
        <taxon>Streptomycetaceae</taxon>
        <taxon>Kitasatospora</taxon>
    </lineage>
</organism>
<proteinExistence type="predicted"/>
<name>A0ABZ1TX12_9ACTN</name>
<protein>
    <submittedName>
        <fullName evidence="2">Uncharacterized protein</fullName>
    </submittedName>
</protein>
<sequence length="63" mass="6685">MTEGTRSGRGMRTPAEGGRMTAEDTDRFRVLLARLEDSLAADRRGTAISATVPAPRPAVGRDG</sequence>
<evidence type="ECO:0000256" key="1">
    <source>
        <dbReference type="SAM" id="MobiDB-lite"/>
    </source>
</evidence>
<keyword evidence="3" id="KW-1185">Reference proteome</keyword>
<gene>
    <name evidence="2" type="ORF">OHA16_04085</name>
</gene>
<accession>A0ABZ1TX12</accession>